<dbReference type="Proteomes" id="UP000003803">
    <property type="component" value="Unassembled WGS sequence"/>
</dbReference>
<accession>B0PEI6</accession>
<evidence type="ECO:0000313" key="2">
    <source>
        <dbReference type="Proteomes" id="UP000003803"/>
    </source>
</evidence>
<dbReference type="AlphaFoldDB" id="B0PEI6"/>
<name>B0PEI6_9FIRM</name>
<proteinExistence type="predicted"/>
<gene>
    <name evidence="1" type="ORF">ANACOL_02976</name>
</gene>
<comment type="caution">
    <text evidence="1">The sequence shown here is derived from an EMBL/GenBank/DDBJ whole genome shotgun (WGS) entry which is preliminary data.</text>
</comment>
<protein>
    <submittedName>
        <fullName evidence="1">Uncharacterized protein</fullName>
    </submittedName>
</protein>
<dbReference type="HOGENOM" id="CLU_3228792_0_0_9"/>
<reference evidence="1" key="1">
    <citation type="submission" date="2007-11" db="EMBL/GenBank/DDBJ databases">
        <authorList>
            <person name="Fulton L."/>
            <person name="Clifton S."/>
            <person name="Fulton B."/>
            <person name="Xu J."/>
            <person name="Minx P."/>
            <person name="Pepin K.H."/>
            <person name="Johnson M."/>
            <person name="Thiruvilangam P."/>
            <person name="Bhonagiri V."/>
            <person name="Nash W.E."/>
            <person name="Mardis E.R."/>
            <person name="Wilson R.K."/>
        </authorList>
    </citation>
    <scope>NUCLEOTIDE SEQUENCE [LARGE SCALE GENOMIC DNA]</scope>
    <source>
        <strain evidence="1">DSM 17241</strain>
    </source>
</reference>
<dbReference type="EMBL" id="ABGD02000024">
    <property type="protein sequence ID" value="EDS10374.1"/>
    <property type="molecule type" value="Genomic_DNA"/>
</dbReference>
<evidence type="ECO:0000313" key="1">
    <source>
        <dbReference type="EMBL" id="EDS10374.1"/>
    </source>
</evidence>
<reference evidence="1" key="2">
    <citation type="submission" date="2013-09" db="EMBL/GenBank/DDBJ databases">
        <title>Draft genome sequence of Anaerotruncus colihominis(DSM 17241).</title>
        <authorList>
            <person name="Sudarsanam P."/>
            <person name="Ley R."/>
            <person name="Guruge J."/>
            <person name="Turnbaugh P.J."/>
            <person name="Mahowald M."/>
            <person name="Liep D."/>
            <person name="Gordon J."/>
        </authorList>
    </citation>
    <scope>NUCLEOTIDE SEQUENCE</scope>
    <source>
        <strain evidence="1">DSM 17241</strain>
    </source>
</reference>
<organism evidence="1 2">
    <name type="scientific">Anaerotruncus colihominis DSM 17241</name>
    <dbReference type="NCBI Taxonomy" id="445972"/>
    <lineage>
        <taxon>Bacteria</taxon>
        <taxon>Bacillati</taxon>
        <taxon>Bacillota</taxon>
        <taxon>Clostridia</taxon>
        <taxon>Eubacteriales</taxon>
        <taxon>Oscillospiraceae</taxon>
        <taxon>Anaerotruncus</taxon>
    </lineage>
</organism>
<keyword evidence="2" id="KW-1185">Reference proteome</keyword>
<sequence>MPLMQICHRVTTFLDVSIPLYPQHVQFSSIQPASSLAAMVTSW</sequence>